<dbReference type="PANTHER" id="PTHR14074:SF16">
    <property type="entry name" value="ANTIVIRAL INNATE IMMUNE RESPONSE RECEPTOR RIG-I"/>
    <property type="match status" value="1"/>
</dbReference>
<feature type="non-terminal residue" evidence="2">
    <location>
        <position position="1"/>
    </location>
</feature>
<organism evidence="2 3">
    <name type="scientific">Geodia barretti</name>
    <name type="common">Barrett's horny sponge</name>
    <dbReference type="NCBI Taxonomy" id="519541"/>
    <lineage>
        <taxon>Eukaryota</taxon>
        <taxon>Metazoa</taxon>
        <taxon>Porifera</taxon>
        <taxon>Demospongiae</taxon>
        <taxon>Heteroscleromorpha</taxon>
        <taxon>Tetractinellida</taxon>
        <taxon>Astrophorina</taxon>
        <taxon>Geodiidae</taxon>
        <taxon>Geodia</taxon>
    </lineage>
</organism>
<keyword evidence="2" id="KW-0547">Nucleotide-binding</keyword>
<keyword evidence="2" id="KW-0378">Hydrolase</keyword>
<evidence type="ECO:0000313" key="2">
    <source>
        <dbReference type="EMBL" id="CAI8033423.1"/>
    </source>
</evidence>
<evidence type="ECO:0000259" key="1">
    <source>
        <dbReference type="PROSITE" id="PS51192"/>
    </source>
</evidence>
<dbReference type="Gene3D" id="3.30.40.10">
    <property type="entry name" value="Zinc/RING finger domain, C3HC4 (zinc finger)"/>
    <property type="match status" value="1"/>
</dbReference>
<comment type="caution">
    <text evidence="2">The sequence shown here is derived from an EMBL/GenBank/DDBJ whole genome shotgun (WGS) entry which is preliminary data.</text>
</comment>
<keyword evidence="2" id="KW-0067">ATP-binding</keyword>
<dbReference type="GO" id="GO:0003676">
    <property type="term" value="F:nucleic acid binding"/>
    <property type="evidence" value="ECO:0007669"/>
    <property type="project" value="InterPro"/>
</dbReference>
<keyword evidence="2" id="KW-0347">Helicase</keyword>
<dbReference type="InterPro" id="IPR013083">
    <property type="entry name" value="Znf_RING/FYVE/PHD"/>
</dbReference>
<dbReference type="SUPFAM" id="SSF57850">
    <property type="entry name" value="RING/U-box"/>
    <property type="match status" value="1"/>
</dbReference>
<evidence type="ECO:0000313" key="3">
    <source>
        <dbReference type="Proteomes" id="UP001174909"/>
    </source>
</evidence>
<dbReference type="PANTHER" id="PTHR14074">
    <property type="entry name" value="HELICASE WITH DEATH DOMAIN-RELATED"/>
    <property type="match status" value="1"/>
</dbReference>
<name>A0AA35SQH0_GEOBA</name>
<dbReference type="GO" id="GO:0005524">
    <property type="term" value="F:ATP binding"/>
    <property type="evidence" value="ECO:0007669"/>
    <property type="project" value="InterPro"/>
</dbReference>
<dbReference type="CDD" id="cd01670">
    <property type="entry name" value="Death"/>
    <property type="match status" value="1"/>
</dbReference>
<dbReference type="AlphaFoldDB" id="A0AA35SQH0"/>
<dbReference type="InterPro" id="IPR011029">
    <property type="entry name" value="DEATH-like_dom_sf"/>
</dbReference>
<dbReference type="InterPro" id="IPR014001">
    <property type="entry name" value="Helicase_ATP-bd"/>
</dbReference>
<dbReference type="SMART" id="SM00487">
    <property type="entry name" value="DEXDc"/>
    <property type="match status" value="1"/>
</dbReference>
<dbReference type="Gene3D" id="1.20.1320.30">
    <property type="match status" value="1"/>
</dbReference>
<dbReference type="PROSITE" id="PS51192">
    <property type="entry name" value="HELICASE_ATP_BIND_1"/>
    <property type="match status" value="1"/>
</dbReference>
<dbReference type="InterPro" id="IPR051363">
    <property type="entry name" value="RLR_Helicase"/>
</dbReference>
<dbReference type="GO" id="GO:0004386">
    <property type="term" value="F:helicase activity"/>
    <property type="evidence" value="ECO:0007669"/>
    <property type="project" value="UniProtKB-KW"/>
</dbReference>
<dbReference type="Gene3D" id="1.10.533.10">
    <property type="entry name" value="Death Domain, Fas"/>
    <property type="match status" value="1"/>
</dbReference>
<dbReference type="EMBL" id="CASHTH010002665">
    <property type="protein sequence ID" value="CAI8033423.1"/>
    <property type="molecule type" value="Genomic_DNA"/>
</dbReference>
<dbReference type="SUPFAM" id="SSF47986">
    <property type="entry name" value="DEATH domain"/>
    <property type="match status" value="1"/>
</dbReference>
<dbReference type="InterPro" id="IPR011545">
    <property type="entry name" value="DEAD/DEAH_box_helicase_dom"/>
</dbReference>
<dbReference type="InterPro" id="IPR027417">
    <property type="entry name" value="P-loop_NTPase"/>
</dbReference>
<dbReference type="Pfam" id="PF18119">
    <property type="entry name" value="RIG-I_C"/>
    <property type="match status" value="1"/>
</dbReference>
<protein>
    <submittedName>
        <fullName evidence="2">Interferon-induced helicase C domain-containing protein 1</fullName>
    </submittedName>
</protein>
<reference evidence="2" key="1">
    <citation type="submission" date="2023-03" db="EMBL/GenBank/DDBJ databases">
        <authorList>
            <person name="Steffen K."/>
            <person name="Cardenas P."/>
        </authorList>
    </citation>
    <scope>NUCLEOTIDE SEQUENCE</scope>
</reference>
<dbReference type="Gene3D" id="3.40.50.300">
    <property type="entry name" value="P-loop containing nucleotide triphosphate hydrolases"/>
    <property type="match status" value="2"/>
</dbReference>
<proteinExistence type="predicted"/>
<dbReference type="Proteomes" id="UP001174909">
    <property type="component" value="Unassembled WGS sequence"/>
</dbReference>
<gene>
    <name evidence="2" type="ORF">GBAR_LOCUS18853</name>
</gene>
<dbReference type="InterPro" id="IPR041204">
    <property type="entry name" value="RIG-I-like_C"/>
</dbReference>
<accession>A0AA35SQH0</accession>
<feature type="domain" description="Helicase ATP-binding" evidence="1">
    <location>
        <begin position="604"/>
        <end position="790"/>
    </location>
</feature>
<dbReference type="GO" id="GO:0005737">
    <property type="term" value="C:cytoplasm"/>
    <property type="evidence" value="ECO:0007669"/>
    <property type="project" value="TreeGrafter"/>
</dbReference>
<sequence>MFSCNVREFLVTARNVFTISENYFEATAVGDDEVKSEPTSQQNLLCSVSDSGHGGVIKIPSSSEEVNKIITDLEKIFDNLKNTIRKSLEDRGVQVKRAADVLTSLSADEDDNTRMFAESHVSVLFKAADIPELFGTMNFHWNYLSPPPLDHLVKKFDLDEVKPQMKAYKFHLQQFRMKTPLSMFCRTQKRKRLRPTGEFREMVADFEWPENVTLEVVEQFRQEYASHYNLRECAMMIAQVRPGSFIITWFIPESVVEMLKKEVPRAILKKYSATKLEIAGACVYRSRKPQEKVPVTPSTISGPASAASVPATGPALPGARPFAQQPKLVSVEDYLFVEQPSDDFFCPVTFGLLLHPYLTSCCGNHLSEEAASRIQREGGACPLCKKKDWSTMFNKHFQRQVNSLCMFCCHEDRGCGWQGELAAFHPHVNSCPMRDCPPMTELVKLPVYRETGASTISFGASSPRSIASGTDMKRMMDLRVDDLYEVQEAIWDTRPKWKNIGLGLLISPPDIEVINENNGNIDDKFHSMILKWLENGKNCTWAALCKALSARSVGHANLAARIMTSPATLQHEPLSNPEESKVAFSKELSLQNGIWLRGYQEELAGPGLQGENYIFVAPTGTGKTLVAGYIIMHHLNKMLKEGRRRKVAFVTPTRQLTFQQKTKLQEYIPGMRLVEITGASCRPMHPLVQGDEVDVIVCTAGKLRRELKTEAVEITDFSLIVADECHHAGRPSNYSDIMEFYIRSKLAKPASTLPPHFGGTPLPQIVGLTASPGAGRGKSNIVTVVEHQLSLCASMDATSGIVTVQRNAAELEKYRNAPRKYLEVGDERNPNDPFILYVNSAMETLEHYIGNNPCLARGSSGYDTWLQNEKEAAENREEDERKRISVLDRLSVYSQCLMTYSDFRHEDAVSVLEEVEEFRDQTGFEHFLFGVHMDLMEKLSSLPKIPNPLLEHMETILRDQFARCPQSKGIFFVQSIKHTRYVTNWIKSSPTLSPPSKLLISLATTV</sequence>
<keyword evidence="3" id="KW-1185">Reference proteome</keyword>
<dbReference type="SUPFAM" id="SSF52540">
    <property type="entry name" value="P-loop containing nucleoside triphosphate hydrolases"/>
    <property type="match status" value="1"/>
</dbReference>
<dbReference type="Pfam" id="PF00270">
    <property type="entry name" value="DEAD"/>
    <property type="match status" value="1"/>
</dbReference>